<dbReference type="InterPro" id="IPR007049">
    <property type="entry name" value="Carb-sel_porin_OprB"/>
</dbReference>
<gene>
    <name evidence="3" type="ORF">H0I76_17635</name>
</gene>
<protein>
    <submittedName>
        <fullName evidence="3">Carbohydrate porin</fullName>
    </submittedName>
</protein>
<dbReference type="EMBL" id="JAEHHL010000012">
    <property type="protein sequence ID" value="MBK0401022.1"/>
    <property type="molecule type" value="Genomic_DNA"/>
</dbReference>
<sequence length="175" mass="19320">ENLLRGPNHLTTDSLDFNDIPQIGIPEEFDSEIEDDFATVRGYWYTSYSFYQYIDEIEGAPDKGWGVFGEAAISDGNPNPVRGHWYLGLGGNSFVPGRSDDLWGIAIGQYIFSNPFKRSAAAAGLFVETESLFEIYYNVAVAPWARLSANLQVVNPALAGTEPAVFLGLRGQLKF</sequence>
<dbReference type="AlphaFoldDB" id="A0A8J7SHW9"/>
<dbReference type="Pfam" id="PF04966">
    <property type="entry name" value="OprB"/>
    <property type="match status" value="1"/>
</dbReference>
<dbReference type="GO" id="GO:0008643">
    <property type="term" value="P:carbohydrate transport"/>
    <property type="evidence" value="ECO:0007669"/>
    <property type="project" value="InterPro"/>
</dbReference>
<dbReference type="GO" id="GO:0016020">
    <property type="term" value="C:membrane"/>
    <property type="evidence" value="ECO:0007669"/>
    <property type="project" value="InterPro"/>
</dbReference>
<dbReference type="Gene3D" id="2.40.160.180">
    <property type="entry name" value="Carbohydrate-selective porin OprB"/>
    <property type="match status" value="1"/>
</dbReference>
<evidence type="ECO:0000256" key="2">
    <source>
        <dbReference type="RuleBase" id="RU363072"/>
    </source>
</evidence>
<dbReference type="GO" id="GO:0015288">
    <property type="term" value="F:porin activity"/>
    <property type="evidence" value="ECO:0007669"/>
    <property type="project" value="InterPro"/>
</dbReference>
<organism evidence="3 4">
    <name type="scientific">Thermohalobaculum xanthum</name>
    <dbReference type="NCBI Taxonomy" id="2753746"/>
    <lineage>
        <taxon>Bacteria</taxon>
        <taxon>Pseudomonadati</taxon>
        <taxon>Pseudomonadota</taxon>
        <taxon>Alphaproteobacteria</taxon>
        <taxon>Rhodobacterales</taxon>
        <taxon>Paracoccaceae</taxon>
        <taxon>Thermohalobaculum</taxon>
    </lineage>
</organism>
<keyword evidence="4" id="KW-1185">Reference proteome</keyword>
<accession>A0A8J7SHW9</accession>
<dbReference type="RefSeq" id="WP_200612995.1">
    <property type="nucleotide sequence ID" value="NZ_JAEHHL010000012.1"/>
</dbReference>
<name>A0A8J7SHW9_9RHOB</name>
<evidence type="ECO:0000313" key="3">
    <source>
        <dbReference type="EMBL" id="MBK0401022.1"/>
    </source>
</evidence>
<reference evidence="3" key="1">
    <citation type="submission" date="2020-12" db="EMBL/GenBank/DDBJ databases">
        <title>Bacterial taxonomy.</title>
        <authorList>
            <person name="Pan X."/>
        </authorList>
    </citation>
    <scope>NUCLEOTIDE SEQUENCE</scope>
    <source>
        <strain evidence="3">M0105</strain>
    </source>
</reference>
<dbReference type="Proteomes" id="UP000655420">
    <property type="component" value="Unassembled WGS sequence"/>
</dbReference>
<dbReference type="PANTHER" id="PTHR37944">
    <property type="entry name" value="PORIN B"/>
    <property type="match status" value="1"/>
</dbReference>
<evidence type="ECO:0000313" key="4">
    <source>
        <dbReference type="Proteomes" id="UP000655420"/>
    </source>
</evidence>
<dbReference type="PANTHER" id="PTHR37944:SF1">
    <property type="entry name" value="PORIN B"/>
    <property type="match status" value="1"/>
</dbReference>
<feature type="non-terminal residue" evidence="3">
    <location>
        <position position="1"/>
    </location>
</feature>
<evidence type="ECO:0000256" key="1">
    <source>
        <dbReference type="ARBA" id="ARBA00008769"/>
    </source>
</evidence>
<comment type="similarity">
    <text evidence="1 2">Belongs to the OprB family.</text>
</comment>
<dbReference type="InterPro" id="IPR038673">
    <property type="entry name" value="OprB_sf"/>
</dbReference>
<proteinExistence type="inferred from homology"/>
<dbReference type="InterPro" id="IPR052932">
    <property type="entry name" value="OprB_Porin"/>
</dbReference>
<comment type="caution">
    <text evidence="3">The sequence shown here is derived from an EMBL/GenBank/DDBJ whole genome shotgun (WGS) entry which is preliminary data.</text>
</comment>